<dbReference type="Pfam" id="PF02316">
    <property type="entry name" value="HTH_Tnp_Mu_1"/>
    <property type="match status" value="1"/>
</dbReference>
<dbReference type="InterPro" id="IPR036388">
    <property type="entry name" value="WH-like_DNA-bd_sf"/>
</dbReference>
<dbReference type="SUPFAM" id="SSF53098">
    <property type="entry name" value="Ribonuclease H-like"/>
    <property type="match status" value="1"/>
</dbReference>
<dbReference type="InterPro" id="IPR036397">
    <property type="entry name" value="RNaseH_sf"/>
</dbReference>
<sequence>MKTYLSAAEIASEQLPGLPAAERAIKRAAAKGGWQARSRQGRGGGLEYALDSLPAEARAAYVGRHIDAVEIPASMAREAAAEPEAVNVTGSAADARDARLALLGQVERLAKEAAIGQKRADRHLCDLYNAGSLDIAPWIRGEVKHLTPRTLARWRAAAKAGQKSKLAVDRSAARRGTGVLDRANDGKIRIHILALVAKQPQLTAHHIRALVADAFPQIDVGGRPIALPPIRTFQAALKSWRESYRVEIESIRNPDRFKSRMRFAARVANPAARLNEVWQIDASPADVLTTDGRYTIYICEDIYSRRMVGTVSKTPRASAVGLLIRKAILTWGVPERIKTDNGSDFIAHATRRLFAALGIENETSAAFSPEQKGHIERGIGTVQRGLMRTLPGFVGHSVADRKEIEGRKAFAARLGETAEDMFEVSISSAELQQRLDDWCADVYGNKPHSSLKGQTPFAVAAMAPGGIRRIEDVRALDMLLAPVPGKDGLRTVTKTGLRVDGAHYIAGFLTVGETVLVRMDESDMGRVFVYAADGESYLGEAIAPDLAGIDPAEAIARARAEQKRLINDRMADVKREARQIKAKDFAGAIHRQALADAGKLIEFPKPVTAHETPALTAARSAHQSDTSTHSAEIAALAEQLRAEPKPDSRVKPLRQAETAHQRWNRARAIDAALRAGQFVEPDDLVWLGGYREGHEYRGFLATYGEPADKDESRVSS</sequence>
<dbReference type="InterPro" id="IPR012337">
    <property type="entry name" value="RNaseH-like_sf"/>
</dbReference>
<dbReference type="Proteomes" id="UP001431010">
    <property type="component" value="Chromosome"/>
</dbReference>
<dbReference type="RefSeq" id="WP_231323613.1">
    <property type="nucleotide sequence ID" value="NZ_CP088156.1"/>
</dbReference>
<name>A0ABY3RES9_9BRAD</name>
<evidence type="ECO:0000259" key="2">
    <source>
        <dbReference type="PROSITE" id="PS51702"/>
    </source>
</evidence>
<dbReference type="SUPFAM" id="SSF46955">
    <property type="entry name" value="Putative DNA-binding domain"/>
    <property type="match status" value="1"/>
</dbReference>
<dbReference type="PANTHER" id="PTHR35004:SF7">
    <property type="entry name" value="INTEGRASE PROTEIN"/>
    <property type="match status" value="1"/>
</dbReference>
<keyword evidence="4" id="KW-1185">Reference proteome</keyword>
<dbReference type="PROSITE" id="PS50994">
    <property type="entry name" value="INTEGRASE"/>
    <property type="match status" value="1"/>
</dbReference>
<dbReference type="PANTHER" id="PTHR35004">
    <property type="entry name" value="TRANSPOSASE RV3428C-RELATED"/>
    <property type="match status" value="1"/>
</dbReference>
<accession>A0ABY3RES9</accession>
<dbReference type="InterPro" id="IPR003314">
    <property type="entry name" value="Mu-type_HTH"/>
</dbReference>
<dbReference type="InterPro" id="IPR015378">
    <property type="entry name" value="Transposase-like_Mu_C"/>
</dbReference>
<evidence type="ECO:0000259" key="1">
    <source>
        <dbReference type="PROSITE" id="PS50994"/>
    </source>
</evidence>
<dbReference type="Gene3D" id="3.30.420.10">
    <property type="entry name" value="Ribonuclease H-like superfamily/Ribonuclease H"/>
    <property type="match status" value="1"/>
</dbReference>
<protein>
    <submittedName>
        <fullName evidence="3">DDE-type integrase/transposase/recombinase</fullName>
    </submittedName>
</protein>
<dbReference type="Pfam" id="PF00665">
    <property type="entry name" value="rve"/>
    <property type="match status" value="1"/>
</dbReference>
<evidence type="ECO:0000313" key="4">
    <source>
        <dbReference type="Proteomes" id="UP001431010"/>
    </source>
</evidence>
<reference evidence="3" key="1">
    <citation type="journal article" date="2024" name="Antonie Van Leeuwenhoek">
        <title>Bradyrhizobium ontarionense sp. nov., a novel bacterial symbiont isolated from Aeschynomene indica (Indian jointvetch), harbours photosynthesis, nitrogen fixation and nitrous oxide (N2O) reductase genes.</title>
        <authorList>
            <person name="Bromfield E.S.P."/>
            <person name="Cloutier S."/>
        </authorList>
    </citation>
    <scope>NUCLEOTIDE SEQUENCE</scope>
    <source>
        <strain evidence="3">A19</strain>
    </source>
</reference>
<dbReference type="EMBL" id="CP088156">
    <property type="protein sequence ID" value="UFZ05475.1"/>
    <property type="molecule type" value="Genomic_DNA"/>
</dbReference>
<feature type="domain" description="Integrase catalytic" evidence="1">
    <location>
        <begin position="266"/>
        <end position="464"/>
    </location>
</feature>
<dbReference type="PROSITE" id="PS51702">
    <property type="entry name" value="HTH_MU"/>
    <property type="match status" value="1"/>
</dbReference>
<dbReference type="Gene3D" id="1.10.10.10">
    <property type="entry name" value="Winged helix-like DNA-binding domain superfamily/Winged helix DNA-binding domain"/>
    <property type="match status" value="1"/>
</dbReference>
<proteinExistence type="predicted"/>
<feature type="domain" description="HTH Mu-type" evidence="2">
    <location>
        <begin position="3"/>
        <end position="69"/>
    </location>
</feature>
<dbReference type="Pfam" id="PF09299">
    <property type="entry name" value="Mu-transpos_C"/>
    <property type="match status" value="1"/>
</dbReference>
<dbReference type="InterPro" id="IPR001584">
    <property type="entry name" value="Integrase_cat-core"/>
</dbReference>
<dbReference type="InterPro" id="IPR009061">
    <property type="entry name" value="DNA-bd_dom_put_sf"/>
</dbReference>
<evidence type="ECO:0000313" key="3">
    <source>
        <dbReference type="EMBL" id="UFZ05475.1"/>
    </source>
</evidence>
<organism evidence="3 4">
    <name type="scientific">Bradyrhizobium ontarionense</name>
    <dbReference type="NCBI Taxonomy" id="2898149"/>
    <lineage>
        <taxon>Bacteria</taxon>
        <taxon>Pseudomonadati</taxon>
        <taxon>Pseudomonadota</taxon>
        <taxon>Alphaproteobacteria</taxon>
        <taxon>Hyphomicrobiales</taxon>
        <taxon>Nitrobacteraceae</taxon>
        <taxon>Bradyrhizobium</taxon>
    </lineage>
</organism>
<gene>
    <name evidence="3" type="ORF">LQG66_03925</name>
</gene>